<evidence type="ECO:0000256" key="5">
    <source>
        <dbReference type="PROSITE-ProRule" id="PRU00094"/>
    </source>
</evidence>
<evidence type="ECO:0000256" key="6">
    <source>
        <dbReference type="SAM" id="MobiDB-lite"/>
    </source>
</evidence>
<keyword evidence="9" id="KW-1185">Reference proteome</keyword>
<feature type="region of interest" description="Disordered" evidence="6">
    <location>
        <begin position="222"/>
        <end position="242"/>
    </location>
</feature>
<accession>A0A9W6BMA8</accession>
<evidence type="ECO:0000256" key="3">
    <source>
        <dbReference type="ARBA" id="ARBA00022771"/>
    </source>
</evidence>
<organism evidence="8 9">
    <name type="scientific">Pleodorina starrii</name>
    <dbReference type="NCBI Taxonomy" id="330485"/>
    <lineage>
        <taxon>Eukaryota</taxon>
        <taxon>Viridiplantae</taxon>
        <taxon>Chlorophyta</taxon>
        <taxon>core chlorophytes</taxon>
        <taxon>Chlorophyceae</taxon>
        <taxon>CS clade</taxon>
        <taxon>Chlamydomonadales</taxon>
        <taxon>Volvocaceae</taxon>
        <taxon>Pleodorina</taxon>
    </lineage>
</organism>
<feature type="compositionally biased region" description="Acidic residues" evidence="6">
    <location>
        <begin position="232"/>
        <end position="242"/>
    </location>
</feature>
<dbReference type="SMART" id="SM00401">
    <property type="entry name" value="ZnF_GATA"/>
    <property type="match status" value="1"/>
</dbReference>
<proteinExistence type="inferred from homology"/>
<keyword evidence="2" id="KW-0479">Metal-binding</keyword>
<dbReference type="PANTHER" id="PTHR45658:SF122">
    <property type="entry name" value="GATA ZINC FINGER DOMAIN-CONTAINING PROTEIN 6"/>
    <property type="match status" value="1"/>
</dbReference>
<keyword evidence="4" id="KW-0862">Zinc</keyword>
<dbReference type="CDD" id="cd00202">
    <property type="entry name" value="ZnF_GATA"/>
    <property type="match status" value="1"/>
</dbReference>
<dbReference type="InterPro" id="IPR013088">
    <property type="entry name" value="Znf_NHR/GATA"/>
</dbReference>
<feature type="region of interest" description="Disordered" evidence="6">
    <location>
        <begin position="338"/>
        <end position="378"/>
    </location>
</feature>
<comment type="similarity">
    <text evidence="1">Belongs to the type IV zinc-finger family. Class A subfamily.</text>
</comment>
<feature type="compositionally biased region" description="Acidic residues" evidence="6">
    <location>
        <begin position="407"/>
        <end position="417"/>
    </location>
</feature>
<feature type="region of interest" description="Disordered" evidence="6">
    <location>
        <begin position="407"/>
        <end position="440"/>
    </location>
</feature>
<dbReference type="PROSITE" id="PS00344">
    <property type="entry name" value="GATA_ZN_FINGER_1"/>
    <property type="match status" value="1"/>
</dbReference>
<dbReference type="InterPro" id="IPR000679">
    <property type="entry name" value="Znf_GATA"/>
</dbReference>
<evidence type="ECO:0000256" key="1">
    <source>
        <dbReference type="ARBA" id="ARBA00005694"/>
    </source>
</evidence>
<evidence type="ECO:0000313" key="9">
    <source>
        <dbReference type="Proteomes" id="UP001165080"/>
    </source>
</evidence>
<gene>
    <name evidence="8" type="primary">PLEST001650</name>
    <name evidence="8" type="ORF">PLESTB_000831400</name>
</gene>
<evidence type="ECO:0000259" key="7">
    <source>
        <dbReference type="PROSITE" id="PS50114"/>
    </source>
</evidence>
<reference evidence="8 9" key="1">
    <citation type="journal article" date="2023" name="Commun. Biol.">
        <title>Reorganization of the ancestral sex-determining regions during the evolution of trioecy in Pleodorina starrii.</title>
        <authorList>
            <person name="Takahashi K."/>
            <person name="Suzuki S."/>
            <person name="Kawai-Toyooka H."/>
            <person name="Yamamoto K."/>
            <person name="Hamaji T."/>
            <person name="Ootsuki R."/>
            <person name="Yamaguchi H."/>
            <person name="Kawachi M."/>
            <person name="Higashiyama T."/>
            <person name="Nozaki H."/>
        </authorList>
    </citation>
    <scope>NUCLEOTIDE SEQUENCE [LARGE SCALE GENOMIC DNA]</scope>
    <source>
        <strain evidence="8 9">NIES-4479</strain>
    </source>
</reference>
<dbReference type="Gene3D" id="3.30.50.10">
    <property type="entry name" value="Erythroid Transcription Factor GATA-1, subunit A"/>
    <property type="match status" value="1"/>
</dbReference>
<name>A0A9W6BMA8_9CHLO</name>
<keyword evidence="3 5" id="KW-0863">Zinc-finger</keyword>
<evidence type="ECO:0000256" key="4">
    <source>
        <dbReference type="ARBA" id="ARBA00022833"/>
    </source>
</evidence>
<dbReference type="Proteomes" id="UP001165080">
    <property type="component" value="Unassembled WGS sequence"/>
</dbReference>
<dbReference type="InterPro" id="IPR051140">
    <property type="entry name" value="GATA_TF"/>
</dbReference>
<dbReference type="PROSITE" id="PS50114">
    <property type="entry name" value="GATA_ZN_FINGER_2"/>
    <property type="match status" value="1"/>
</dbReference>
<evidence type="ECO:0000313" key="8">
    <source>
        <dbReference type="EMBL" id="GLC54172.1"/>
    </source>
</evidence>
<protein>
    <recommendedName>
        <fullName evidence="7">GATA-type domain-containing protein</fullName>
    </recommendedName>
</protein>
<dbReference type="EMBL" id="BRXU01000009">
    <property type="protein sequence ID" value="GLC54172.1"/>
    <property type="molecule type" value="Genomic_DNA"/>
</dbReference>
<evidence type="ECO:0000256" key="2">
    <source>
        <dbReference type="ARBA" id="ARBA00022723"/>
    </source>
</evidence>
<dbReference type="GO" id="GO:0008270">
    <property type="term" value="F:zinc ion binding"/>
    <property type="evidence" value="ECO:0007669"/>
    <property type="project" value="UniProtKB-KW"/>
</dbReference>
<dbReference type="Pfam" id="PF00320">
    <property type="entry name" value="GATA"/>
    <property type="match status" value="1"/>
</dbReference>
<dbReference type="PANTHER" id="PTHR45658">
    <property type="entry name" value="GATA TRANSCRIPTION FACTOR"/>
    <property type="match status" value="1"/>
</dbReference>
<feature type="domain" description="GATA-type" evidence="7">
    <location>
        <begin position="444"/>
        <end position="480"/>
    </location>
</feature>
<sequence>MAMLYRVDSFPPSEGFKYIDTDLEDARCVERLLESSAATSNSCKDSLETGLPPSRPPVPVACGVRCDNERDGLHVAPAAASPAQAAAVYNKNISSAQQETVAGCNKSPFCLPSVQHSVMDTTDADLQPAAAEDGAWAEDVIPHGSCDLGRSLQRQECLPVELPVAPAEPAPSAPAKAAAALPERGSTSALLLAVDVDAVAPAAELADGNLAQQRPLMRATQAASSVCRTGPGDEDTDDGDDDAAEITTTAAAAAATAAKGLKQKSSGCLSAVTRSEQATSMADDEMSEIVDSMEVEEPQLSVRAASPQADMPPATASEALRIEGPSRHLMGVEDGYTSATVAESPRSGRGEATRQVGRPLRRGRSAAAAPPATSGRGVRRAAAGAAEVMAAVAVLDVVAEDEEVEVELDREDGDEEYDVRGRPGNAGVKRRRNGAKGGRTAGRLVSGNYCRECRITETPQWRQGPEGPRTLCNACGVRYKKEQGPGGRRREMRRGAR</sequence>
<dbReference type="GO" id="GO:0043565">
    <property type="term" value="F:sequence-specific DNA binding"/>
    <property type="evidence" value="ECO:0007669"/>
    <property type="project" value="InterPro"/>
</dbReference>
<dbReference type="AlphaFoldDB" id="A0A9W6BMA8"/>
<comment type="caution">
    <text evidence="8">The sequence shown here is derived from an EMBL/GenBank/DDBJ whole genome shotgun (WGS) entry which is preliminary data.</text>
</comment>
<dbReference type="SUPFAM" id="SSF57716">
    <property type="entry name" value="Glucocorticoid receptor-like (DNA-binding domain)"/>
    <property type="match status" value="1"/>
</dbReference>
<dbReference type="OrthoDB" id="568328at2759"/>
<feature type="compositionally biased region" description="Low complexity" evidence="6">
    <location>
        <begin position="365"/>
        <end position="378"/>
    </location>
</feature>
<dbReference type="GO" id="GO:0006355">
    <property type="term" value="P:regulation of DNA-templated transcription"/>
    <property type="evidence" value="ECO:0007669"/>
    <property type="project" value="InterPro"/>
</dbReference>